<proteinExistence type="predicted"/>
<protein>
    <submittedName>
        <fullName evidence="1">Uncharacterized protein</fullName>
    </submittedName>
</protein>
<sequence>MIFHAFKRIQTEAVKSLSATSTKLSWAAWIWWRIQLKSNSNTERSQAKYLMALAWNAGFNCVLNSHKICESKMAPDHSPLLKIQDI</sequence>
<keyword evidence="2" id="KW-1185">Reference proteome</keyword>
<accession>A0A8X6PYS9</accession>
<evidence type="ECO:0000313" key="2">
    <source>
        <dbReference type="Proteomes" id="UP000887013"/>
    </source>
</evidence>
<reference evidence="1" key="1">
    <citation type="submission" date="2020-08" db="EMBL/GenBank/DDBJ databases">
        <title>Multicomponent nature underlies the extraordinary mechanical properties of spider dragline silk.</title>
        <authorList>
            <person name="Kono N."/>
            <person name="Nakamura H."/>
            <person name="Mori M."/>
            <person name="Yoshida Y."/>
            <person name="Ohtoshi R."/>
            <person name="Malay A.D."/>
            <person name="Moran D.A.P."/>
            <person name="Tomita M."/>
            <person name="Numata K."/>
            <person name="Arakawa K."/>
        </authorList>
    </citation>
    <scope>NUCLEOTIDE SEQUENCE</scope>
</reference>
<dbReference type="AlphaFoldDB" id="A0A8X6PYS9"/>
<evidence type="ECO:0000313" key="1">
    <source>
        <dbReference type="EMBL" id="GFT87358.1"/>
    </source>
</evidence>
<comment type="caution">
    <text evidence="1">The sequence shown here is derived from an EMBL/GenBank/DDBJ whole genome shotgun (WGS) entry which is preliminary data.</text>
</comment>
<dbReference type="Proteomes" id="UP000887013">
    <property type="component" value="Unassembled WGS sequence"/>
</dbReference>
<dbReference type="EMBL" id="BMAW01119999">
    <property type="protein sequence ID" value="GFT87358.1"/>
    <property type="molecule type" value="Genomic_DNA"/>
</dbReference>
<name>A0A8X6PYS9_NEPPI</name>
<organism evidence="1 2">
    <name type="scientific">Nephila pilipes</name>
    <name type="common">Giant wood spider</name>
    <name type="synonym">Nephila maculata</name>
    <dbReference type="NCBI Taxonomy" id="299642"/>
    <lineage>
        <taxon>Eukaryota</taxon>
        <taxon>Metazoa</taxon>
        <taxon>Ecdysozoa</taxon>
        <taxon>Arthropoda</taxon>
        <taxon>Chelicerata</taxon>
        <taxon>Arachnida</taxon>
        <taxon>Araneae</taxon>
        <taxon>Araneomorphae</taxon>
        <taxon>Entelegynae</taxon>
        <taxon>Araneoidea</taxon>
        <taxon>Nephilidae</taxon>
        <taxon>Nephila</taxon>
    </lineage>
</organism>
<gene>
    <name evidence="1" type="ORF">NPIL_341871</name>
</gene>